<dbReference type="CDD" id="cd03419">
    <property type="entry name" value="GRX_GRXh_1_2_like"/>
    <property type="match status" value="1"/>
</dbReference>
<dbReference type="NCBIfam" id="TIGR02180">
    <property type="entry name" value="GRX_euk"/>
    <property type="match status" value="1"/>
</dbReference>
<gene>
    <name evidence="9" type="ORF">CRHIZ90672A_00006390</name>
</gene>
<evidence type="ECO:0000313" key="9">
    <source>
        <dbReference type="EMBL" id="CAH0038795.1"/>
    </source>
</evidence>
<evidence type="ECO:0000256" key="5">
    <source>
        <dbReference type="ARBA" id="ARBA00023284"/>
    </source>
</evidence>
<dbReference type="AlphaFoldDB" id="A0A9N9VUR5"/>
<dbReference type="GO" id="GO:0005737">
    <property type="term" value="C:cytoplasm"/>
    <property type="evidence" value="ECO:0007669"/>
    <property type="project" value="TreeGrafter"/>
</dbReference>
<dbReference type="InterPro" id="IPR036249">
    <property type="entry name" value="Thioredoxin-like_sf"/>
</dbReference>
<dbReference type="EMBL" id="CABFNQ020000760">
    <property type="protein sequence ID" value="CAH0038795.1"/>
    <property type="molecule type" value="Genomic_DNA"/>
</dbReference>
<dbReference type="PROSITE" id="PS51354">
    <property type="entry name" value="GLUTAREDOXIN_2"/>
    <property type="match status" value="1"/>
</dbReference>
<comment type="catalytic activity">
    <reaction evidence="1">
        <text>2 glutathione + H2O2 = glutathione disulfide + 2 H2O</text>
        <dbReference type="Rhea" id="RHEA:16833"/>
        <dbReference type="ChEBI" id="CHEBI:15377"/>
        <dbReference type="ChEBI" id="CHEBI:16240"/>
        <dbReference type="ChEBI" id="CHEBI:57925"/>
        <dbReference type="ChEBI" id="CHEBI:58297"/>
        <dbReference type="EC" id="1.11.1.9"/>
    </reaction>
</comment>
<feature type="domain" description="Glutaredoxin" evidence="8">
    <location>
        <begin position="36"/>
        <end position="97"/>
    </location>
</feature>
<dbReference type="Gene3D" id="3.40.30.10">
    <property type="entry name" value="Glutaredoxin"/>
    <property type="match status" value="1"/>
</dbReference>
<comment type="catalytic activity">
    <reaction evidence="6">
        <text>1-chloro-2,4-dinitrobenzene + glutathione = 2,4-dinitrophenyl-S-glutathione + chloride + H(+)</text>
        <dbReference type="Rhea" id="RHEA:51220"/>
        <dbReference type="ChEBI" id="CHEBI:15378"/>
        <dbReference type="ChEBI" id="CHEBI:17996"/>
        <dbReference type="ChEBI" id="CHEBI:34718"/>
        <dbReference type="ChEBI" id="CHEBI:57925"/>
        <dbReference type="ChEBI" id="CHEBI:133977"/>
        <dbReference type="EC" id="2.5.1.18"/>
    </reaction>
</comment>
<dbReference type="PROSITE" id="PS00195">
    <property type="entry name" value="GLUTAREDOXIN_1"/>
    <property type="match status" value="1"/>
</dbReference>
<evidence type="ECO:0000313" key="10">
    <source>
        <dbReference type="Proteomes" id="UP000696573"/>
    </source>
</evidence>
<dbReference type="SUPFAM" id="SSF52833">
    <property type="entry name" value="Thioredoxin-like"/>
    <property type="match status" value="1"/>
</dbReference>
<keyword evidence="2" id="KW-0813">Transport</keyword>
<evidence type="ECO:0000256" key="1">
    <source>
        <dbReference type="ARBA" id="ARBA00000217"/>
    </source>
</evidence>
<name>A0A9N9VUR5_9HYPO</name>
<evidence type="ECO:0000256" key="3">
    <source>
        <dbReference type="ARBA" id="ARBA00022982"/>
    </source>
</evidence>
<comment type="caution">
    <text evidence="9">The sequence shown here is derived from an EMBL/GenBank/DDBJ whole genome shotgun (WGS) entry which is preliminary data.</text>
</comment>
<evidence type="ECO:0000256" key="6">
    <source>
        <dbReference type="ARBA" id="ARBA00035808"/>
    </source>
</evidence>
<dbReference type="GO" id="GO:0015038">
    <property type="term" value="F:glutathione disulfide oxidoreductase activity"/>
    <property type="evidence" value="ECO:0007669"/>
    <property type="project" value="TreeGrafter"/>
</dbReference>
<dbReference type="InterPro" id="IPR002109">
    <property type="entry name" value="Glutaredoxin"/>
</dbReference>
<dbReference type="GO" id="GO:0004364">
    <property type="term" value="F:glutathione transferase activity"/>
    <property type="evidence" value="ECO:0007669"/>
    <property type="project" value="UniProtKB-EC"/>
</dbReference>
<dbReference type="InterPro" id="IPR014025">
    <property type="entry name" value="Glutaredoxin_subgr"/>
</dbReference>
<dbReference type="InterPro" id="IPR011767">
    <property type="entry name" value="GLR_AS"/>
</dbReference>
<dbReference type="PRINTS" id="PR00160">
    <property type="entry name" value="GLUTAREDOXIN"/>
</dbReference>
<dbReference type="GO" id="GO:0034599">
    <property type="term" value="P:cellular response to oxidative stress"/>
    <property type="evidence" value="ECO:0007669"/>
    <property type="project" value="TreeGrafter"/>
</dbReference>
<dbReference type="GO" id="GO:0004602">
    <property type="term" value="F:glutathione peroxidase activity"/>
    <property type="evidence" value="ECO:0007669"/>
    <property type="project" value="UniProtKB-EC"/>
</dbReference>
<accession>A0A9N9VUR5</accession>
<organism evidence="9 10">
    <name type="scientific">Clonostachys rhizophaga</name>
    <dbReference type="NCBI Taxonomy" id="160324"/>
    <lineage>
        <taxon>Eukaryota</taxon>
        <taxon>Fungi</taxon>
        <taxon>Dikarya</taxon>
        <taxon>Ascomycota</taxon>
        <taxon>Pezizomycotina</taxon>
        <taxon>Sordariomycetes</taxon>
        <taxon>Hypocreomycetidae</taxon>
        <taxon>Hypocreales</taxon>
        <taxon>Bionectriaceae</taxon>
        <taxon>Clonostachys</taxon>
    </lineage>
</organism>
<dbReference type="OrthoDB" id="418495at2759"/>
<dbReference type="Pfam" id="PF00462">
    <property type="entry name" value="Glutaredoxin"/>
    <property type="match status" value="1"/>
</dbReference>
<reference evidence="9" key="1">
    <citation type="submission" date="2021-10" db="EMBL/GenBank/DDBJ databases">
        <authorList>
            <person name="Piombo E."/>
        </authorList>
    </citation>
    <scope>NUCLEOTIDE SEQUENCE</scope>
</reference>
<evidence type="ECO:0000256" key="4">
    <source>
        <dbReference type="ARBA" id="ARBA00023157"/>
    </source>
</evidence>
<dbReference type="PANTHER" id="PTHR45694">
    <property type="entry name" value="GLUTAREDOXIN 2"/>
    <property type="match status" value="1"/>
</dbReference>
<comment type="catalytic activity">
    <reaction evidence="7">
        <text>RX + glutathione = an S-substituted glutathione + a halide anion + H(+)</text>
        <dbReference type="Rhea" id="RHEA:16437"/>
        <dbReference type="ChEBI" id="CHEBI:15378"/>
        <dbReference type="ChEBI" id="CHEBI:16042"/>
        <dbReference type="ChEBI" id="CHEBI:17792"/>
        <dbReference type="ChEBI" id="CHEBI:57925"/>
        <dbReference type="ChEBI" id="CHEBI:90779"/>
        <dbReference type="EC" id="2.5.1.18"/>
    </reaction>
</comment>
<dbReference type="PANTHER" id="PTHR45694:SF18">
    <property type="entry name" value="GLUTAREDOXIN-1-RELATED"/>
    <property type="match status" value="1"/>
</dbReference>
<keyword evidence="3" id="KW-0249">Electron transport</keyword>
<dbReference type="Proteomes" id="UP000696573">
    <property type="component" value="Unassembled WGS sequence"/>
</dbReference>
<dbReference type="InterPro" id="IPR011899">
    <property type="entry name" value="Glutaredoxin_euk/vir"/>
</dbReference>
<dbReference type="FunFam" id="3.40.30.10:FF:000026">
    <property type="entry name" value="Glutaredoxin 2"/>
    <property type="match status" value="1"/>
</dbReference>
<evidence type="ECO:0000259" key="8">
    <source>
        <dbReference type="Pfam" id="PF00462"/>
    </source>
</evidence>
<evidence type="ECO:0000256" key="7">
    <source>
        <dbReference type="ARBA" id="ARBA00047960"/>
    </source>
</evidence>
<keyword evidence="10" id="KW-1185">Reference proteome</keyword>
<sequence length="124" mass="13500">MSLRALGNKLFGSGSNITMGEASTRVQELINEHATIVFSKSYCPYCSSTKKTLKQLNADAFVIELDQDSDGSALQDALEDISGQRTVPNIFINRKHIGGNSDLQKLDKAGELEQLLRNAGSLKL</sequence>
<evidence type="ECO:0000256" key="2">
    <source>
        <dbReference type="ARBA" id="ARBA00022448"/>
    </source>
</evidence>
<keyword evidence="5" id="KW-0676">Redox-active center</keyword>
<protein>
    <recommendedName>
        <fullName evidence="8">Glutaredoxin domain-containing protein</fullName>
    </recommendedName>
</protein>
<keyword evidence="4" id="KW-1015">Disulfide bond</keyword>
<proteinExistence type="predicted"/>